<comment type="caution">
    <text evidence="1">The sequence shown here is derived from an EMBL/GenBank/DDBJ whole genome shotgun (WGS) entry which is preliminary data.</text>
</comment>
<gene>
    <name evidence="1" type="ORF">Dsin_022690</name>
</gene>
<sequence>MAARFHYQNCIKARKDAATKGAVAAASENAKNTNKLRNLNVLKADEYCQEQ</sequence>
<evidence type="ECO:0000313" key="2">
    <source>
        <dbReference type="Proteomes" id="UP001281410"/>
    </source>
</evidence>
<dbReference type="AlphaFoldDB" id="A0AAE0A1Z7"/>
<dbReference type="EMBL" id="JANJYJ010000007">
    <property type="protein sequence ID" value="KAK3199275.1"/>
    <property type="molecule type" value="Genomic_DNA"/>
</dbReference>
<reference evidence="1" key="1">
    <citation type="journal article" date="2023" name="Plant J.">
        <title>Genome sequences and population genomics provide insights into the demographic history, inbreeding, and mutation load of two 'living fossil' tree species of Dipteronia.</title>
        <authorList>
            <person name="Feng Y."/>
            <person name="Comes H.P."/>
            <person name="Chen J."/>
            <person name="Zhu S."/>
            <person name="Lu R."/>
            <person name="Zhang X."/>
            <person name="Li P."/>
            <person name="Qiu J."/>
            <person name="Olsen K.M."/>
            <person name="Qiu Y."/>
        </authorList>
    </citation>
    <scope>NUCLEOTIDE SEQUENCE</scope>
    <source>
        <strain evidence="1">NBL</strain>
    </source>
</reference>
<proteinExistence type="predicted"/>
<dbReference type="Proteomes" id="UP001281410">
    <property type="component" value="Unassembled WGS sequence"/>
</dbReference>
<protein>
    <submittedName>
        <fullName evidence="1">Uncharacterized protein</fullName>
    </submittedName>
</protein>
<name>A0AAE0A1Z7_9ROSI</name>
<organism evidence="1 2">
    <name type="scientific">Dipteronia sinensis</name>
    <dbReference type="NCBI Taxonomy" id="43782"/>
    <lineage>
        <taxon>Eukaryota</taxon>
        <taxon>Viridiplantae</taxon>
        <taxon>Streptophyta</taxon>
        <taxon>Embryophyta</taxon>
        <taxon>Tracheophyta</taxon>
        <taxon>Spermatophyta</taxon>
        <taxon>Magnoliopsida</taxon>
        <taxon>eudicotyledons</taxon>
        <taxon>Gunneridae</taxon>
        <taxon>Pentapetalae</taxon>
        <taxon>rosids</taxon>
        <taxon>malvids</taxon>
        <taxon>Sapindales</taxon>
        <taxon>Sapindaceae</taxon>
        <taxon>Hippocastanoideae</taxon>
        <taxon>Acereae</taxon>
        <taxon>Dipteronia</taxon>
    </lineage>
</organism>
<keyword evidence="2" id="KW-1185">Reference proteome</keyword>
<evidence type="ECO:0000313" key="1">
    <source>
        <dbReference type="EMBL" id="KAK3199275.1"/>
    </source>
</evidence>
<accession>A0AAE0A1Z7</accession>